<gene>
    <name evidence="1" type="ORF">METZ01_LOCUS38808</name>
</gene>
<name>A0A381R402_9ZZZZ</name>
<accession>A0A381R402</accession>
<dbReference type="AlphaFoldDB" id="A0A381R402"/>
<organism evidence="1">
    <name type="scientific">marine metagenome</name>
    <dbReference type="NCBI Taxonomy" id="408172"/>
    <lineage>
        <taxon>unclassified sequences</taxon>
        <taxon>metagenomes</taxon>
        <taxon>ecological metagenomes</taxon>
    </lineage>
</organism>
<protein>
    <submittedName>
        <fullName evidence="1">Uncharacterized protein</fullName>
    </submittedName>
</protein>
<dbReference type="EMBL" id="UINC01001659">
    <property type="protein sequence ID" value="SUZ85954.1"/>
    <property type="molecule type" value="Genomic_DNA"/>
</dbReference>
<reference evidence="1" key="1">
    <citation type="submission" date="2018-05" db="EMBL/GenBank/DDBJ databases">
        <authorList>
            <person name="Lanie J.A."/>
            <person name="Ng W.-L."/>
            <person name="Kazmierczak K.M."/>
            <person name="Andrzejewski T.M."/>
            <person name="Davidsen T.M."/>
            <person name="Wayne K.J."/>
            <person name="Tettelin H."/>
            <person name="Glass J.I."/>
            <person name="Rusch D."/>
            <person name="Podicherti R."/>
            <person name="Tsui H.-C.T."/>
            <person name="Winkler M.E."/>
        </authorList>
    </citation>
    <scope>NUCLEOTIDE SEQUENCE</scope>
</reference>
<sequence length="23" mass="2585">MEVLDSIPSPDLTEQSRKALLLE</sequence>
<proteinExistence type="predicted"/>
<evidence type="ECO:0000313" key="1">
    <source>
        <dbReference type="EMBL" id="SUZ85954.1"/>
    </source>
</evidence>